<keyword evidence="3" id="KW-1185">Reference proteome</keyword>
<keyword evidence="1" id="KW-0472">Membrane</keyword>
<protein>
    <submittedName>
        <fullName evidence="2">Uncharacterized protein</fullName>
    </submittedName>
</protein>
<evidence type="ECO:0000313" key="2">
    <source>
        <dbReference type="EMBL" id="KUL24382.1"/>
    </source>
</evidence>
<gene>
    <name evidence="2" type="ORF">ADL15_43550</name>
</gene>
<comment type="caution">
    <text evidence="2">The sequence shown here is derived from an EMBL/GenBank/DDBJ whole genome shotgun (WGS) entry which is preliminary data.</text>
</comment>
<accession>A0A124G7Z9</accession>
<keyword evidence="1" id="KW-0812">Transmembrane</keyword>
<dbReference type="EMBL" id="LLZH01000321">
    <property type="protein sequence ID" value="KUL24382.1"/>
    <property type="molecule type" value="Genomic_DNA"/>
</dbReference>
<organism evidence="2 3">
    <name type="scientific">Actinoplanes awajinensis subsp. mycoplanecinus</name>
    <dbReference type="NCBI Taxonomy" id="135947"/>
    <lineage>
        <taxon>Bacteria</taxon>
        <taxon>Bacillati</taxon>
        <taxon>Actinomycetota</taxon>
        <taxon>Actinomycetes</taxon>
        <taxon>Micromonosporales</taxon>
        <taxon>Micromonosporaceae</taxon>
        <taxon>Actinoplanes</taxon>
    </lineage>
</organism>
<dbReference type="Proteomes" id="UP000053244">
    <property type="component" value="Unassembled WGS sequence"/>
</dbReference>
<sequence>MAVQTYERTAIVRHKAPPQRRARHAAPPSRLAVGLATGVAIVAAFGSVACGYLTIGSGVSRAAGPAPALLAAERACQEAVRAAFAPDSAQPDFFQASMDDVNVWDSHPAGAAVVVSGDVEWTLTAGVFGPHLQTNRYTCTAKTQDGRIVTSVT</sequence>
<keyword evidence="1" id="KW-1133">Transmembrane helix</keyword>
<dbReference type="AlphaFoldDB" id="A0A124G7Z9"/>
<evidence type="ECO:0000313" key="3">
    <source>
        <dbReference type="Proteomes" id="UP000053244"/>
    </source>
</evidence>
<name>A0A124G7Z9_9ACTN</name>
<proteinExistence type="predicted"/>
<evidence type="ECO:0000256" key="1">
    <source>
        <dbReference type="SAM" id="Phobius"/>
    </source>
</evidence>
<dbReference type="RefSeq" id="WP_067705209.1">
    <property type="nucleotide sequence ID" value="NZ_LLZH01000321.1"/>
</dbReference>
<reference evidence="2 3" key="1">
    <citation type="submission" date="2015-10" db="EMBL/GenBank/DDBJ databases">
        <authorList>
            <person name="Gilbert D.G."/>
        </authorList>
    </citation>
    <scope>NUCLEOTIDE SEQUENCE [LARGE SCALE GENOMIC DNA]</scope>
    <source>
        <strain evidence="2 3">NRRL B-16712</strain>
    </source>
</reference>
<feature type="transmembrane region" description="Helical" evidence="1">
    <location>
        <begin position="31"/>
        <end position="55"/>
    </location>
</feature>